<accession>A0A1H9W2Q5</accession>
<name>A0A1H9W2Q5_9CORY</name>
<dbReference type="PANTHER" id="PTHR30349">
    <property type="entry name" value="PHAGE INTEGRASE-RELATED"/>
    <property type="match status" value="1"/>
</dbReference>
<proteinExistence type="inferred from homology"/>
<evidence type="ECO:0000259" key="4">
    <source>
        <dbReference type="PROSITE" id="PS51898"/>
    </source>
</evidence>
<evidence type="ECO:0000256" key="2">
    <source>
        <dbReference type="ARBA" id="ARBA00023125"/>
    </source>
</evidence>
<sequence length="376" mass="42008">MSIDKRGSRWRVRIYKDNRVVVSRTFSSRRAAVAWEVEQKNALFGGADLEGGRRLFSAWAQTWQLVRPHRAAATHTRQDGILAKYVLPRWGATPVSEIRRSAVRAWAKELGKDASSSTVRLSVGVLRQVLEVAFEDRAIPVNPAVKLGLPADRPGEIRPLTHEQLWELAWAMPDQRYRLMVLVSGYCGTRVGELAGLNVGDFDVSSRTLAVSKAFARIGKGDQRALSDTKTHETRLLPVPATVTTMLVEWIETLDEELRAPHQPLFHFYEYPQHRLSQDRFRTLLRDACDQLDLPHTTPHNLRDTCASLAVAAGASVVEVARLLGHRSAAVTLDHYISVFPSGLEGVASRLDLEAARAKVDQEARRKTENRTADGD</sequence>
<gene>
    <name evidence="5" type="ORF">SAMN05661109_02515</name>
</gene>
<evidence type="ECO:0000256" key="1">
    <source>
        <dbReference type="ARBA" id="ARBA00008857"/>
    </source>
</evidence>
<keyword evidence="6" id="KW-1185">Reference proteome</keyword>
<dbReference type="GO" id="GO:0006310">
    <property type="term" value="P:DNA recombination"/>
    <property type="evidence" value="ECO:0007669"/>
    <property type="project" value="UniProtKB-KW"/>
</dbReference>
<evidence type="ECO:0000256" key="3">
    <source>
        <dbReference type="ARBA" id="ARBA00023172"/>
    </source>
</evidence>
<dbReference type="AlphaFoldDB" id="A0A1H9W2Q5"/>
<dbReference type="CDD" id="cd01189">
    <property type="entry name" value="INT_ICEBs1_C_like"/>
    <property type="match status" value="1"/>
</dbReference>
<dbReference type="EMBL" id="FOGQ01000016">
    <property type="protein sequence ID" value="SES28212.1"/>
    <property type="molecule type" value="Genomic_DNA"/>
</dbReference>
<dbReference type="SUPFAM" id="SSF56349">
    <property type="entry name" value="DNA breaking-rejoining enzymes"/>
    <property type="match status" value="1"/>
</dbReference>
<keyword evidence="2" id="KW-0238">DNA-binding</keyword>
<evidence type="ECO:0000313" key="6">
    <source>
        <dbReference type="Proteomes" id="UP000198929"/>
    </source>
</evidence>
<dbReference type="GO" id="GO:0003677">
    <property type="term" value="F:DNA binding"/>
    <property type="evidence" value="ECO:0007669"/>
    <property type="project" value="UniProtKB-KW"/>
</dbReference>
<dbReference type="Pfam" id="PF00589">
    <property type="entry name" value="Phage_integrase"/>
    <property type="match status" value="1"/>
</dbReference>
<dbReference type="GO" id="GO:0015074">
    <property type="term" value="P:DNA integration"/>
    <property type="evidence" value="ECO:0007669"/>
    <property type="project" value="InterPro"/>
</dbReference>
<protein>
    <submittedName>
        <fullName evidence="5">Site-specific recombinase XerD</fullName>
    </submittedName>
</protein>
<dbReference type="InterPro" id="IPR050090">
    <property type="entry name" value="Tyrosine_recombinase_XerCD"/>
</dbReference>
<feature type="domain" description="Tyr recombinase" evidence="4">
    <location>
        <begin position="155"/>
        <end position="349"/>
    </location>
</feature>
<keyword evidence="3" id="KW-0233">DNA recombination</keyword>
<dbReference type="STRING" id="1121357.SAMN05661109_02515"/>
<dbReference type="PANTHER" id="PTHR30349:SF64">
    <property type="entry name" value="PROPHAGE INTEGRASE INTD-RELATED"/>
    <property type="match status" value="1"/>
</dbReference>
<dbReference type="InterPro" id="IPR010998">
    <property type="entry name" value="Integrase_recombinase_N"/>
</dbReference>
<reference evidence="6" key="1">
    <citation type="submission" date="2016-10" db="EMBL/GenBank/DDBJ databases">
        <authorList>
            <person name="Varghese N."/>
            <person name="Submissions S."/>
        </authorList>
    </citation>
    <scope>NUCLEOTIDE SEQUENCE [LARGE SCALE GENOMIC DNA]</scope>
    <source>
        <strain evidence="6">DSM 20524</strain>
    </source>
</reference>
<dbReference type="Gene3D" id="1.10.443.10">
    <property type="entry name" value="Intergrase catalytic core"/>
    <property type="match status" value="1"/>
</dbReference>
<organism evidence="5 6">
    <name type="scientific">Corynebacterium cystitidis DSM 20524</name>
    <dbReference type="NCBI Taxonomy" id="1121357"/>
    <lineage>
        <taxon>Bacteria</taxon>
        <taxon>Bacillati</taxon>
        <taxon>Actinomycetota</taxon>
        <taxon>Actinomycetes</taxon>
        <taxon>Mycobacteriales</taxon>
        <taxon>Corynebacteriaceae</taxon>
        <taxon>Corynebacterium</taxon>
    </lineage>
</organism>
<dbReference type="InterPro" id="IPR002104">
    <property type="entry name" value="Integrase_catalytic"/>
</dbReference>
<comment type="similarity">
    <text evidence="1">Belongs to the 'phage' integrase family.</text>
</comment>
<dbReference type="Gene3D" id="1.10.150.130">
    <property type="match status" value="1"/>
</dbReference>
<dbReference type="InterPro" id="IPR013762">
    <property type="entry name" value="Integrase-like_cat_sf"/>
</dbReference>
<dbReference type="InterPro" id="IPR011010">
    <property type="entry name" value="DNA_brk_join_enz"/>
</dbReference>
<evidence type="ECO:0000313" key="5">
    <source>
        <dbReference type="EMBL" id="SES28212.1"/>
    </source>
</evidence>
<dbReference type="PROSITE" id="PS51898">
    <property type="entry name" value="TYR_RECOMBINASE"/>
    <property type="match status" value="1"/>
</dbReference>
<dbReference type="Proteomes" id="UP000198929">
    <property type="component" value="Unassembled WGS sequence"/>
</dbReference>